<proteinExistence type="predicted"/>
<protein>
    <submittedName>
        <fullName evidence="1">Uncharacterized protein</fullName>
    </submittedName>
</protein>
<dbReference type="EMBL" id="JAGQLG010000087">
    <property type="protein sequence ID" value="MCA9382227.1"/>
    <property type="molecule type" value="Genomic_DNA"/>
</dbReference>
<gene>
    <name evidence="1" type="ORF">KC660_02355</name>
</gene>
<organism evidence="1 2">
    <name type="scientific">Candidatus Dojkabacteria bacterium</name>
    <dbReference type="NCBI Taxonomy" id="2099670"/>
    <lineage>
        <taxon>Bacteria</taxon>
        <taxon>Candidatus Dojkabacteria</taxon>
    </lineage>
</organism>
<dbReference type="AlphaFoldDB" id="A0A955RHY3"/>
<reference evidence="1" key="1">
    <citation type="submission" date="2020-04" db="EMBL/GenBank/DDBJ databases">
        <authorList>
            <person name="Zhang T."/>
        </authorList>
    </citation>
    <scope>NUCLEOTIDE SEQUENCE</scope>
    <source>
        <strain evidence="1">HKST-UBA10</strain>
    </source>
</reference>
<evidence type="ECO:0000313" key="1">
    <source>
        <dbReference type="EMBL" id="MCA9382227.1"/>
    </source>
</evidence>
<sequence>MSLQQAVQERISTLINQQTQANGRERFSKTDLAHLHASLTGATGNVVHELSIGSATGRRESPYARLVRERSFIDSRSLLPGQLVRTNLSGIVERVFGDPELRVQLSGAVNYLSLLRIVNGLGTFTSNINYITGCLTSPYPGLKENTVQDLESILELVKWQSEQTNIIFIGGRKWGIPVYYDINLMPISFDYEKADSITLRDPSLDGMGIVFKKPRGKLKDNPELARKLDWLQAIIDRPSVSMMQIANICMKDKVLSRLIQEITIYELKLGSYGERTQHLHRVHGMQLQEYVALANASILQEGIMRSGEQLMLGAELSSGSDQVVPSMLKNPIGQTHLVLADYPISGHLIYIGSKGVDIFYQSPTYNLPVRIEDILDLMIGNMIVEANS</sequence>
<accession>A0A955RHY3</accession>
<name>A0A955RHY3_9BACT</name>
<dbReference type="Proteomes" id="UP000782843">
    <property type="component" value="Unassembled WGS sequence"/>
</dbReference>
<reference evidence="1" key="2">
    <citation type="journal article" date="2021" name="Microbiome">
        <title>Successional dynamics and alternative stable states in a saline activated sludge microbial community over 9 years.</title>
        <authorList>
            <person name="Wang Y."/>
            <person name="Ye J."/>
            <person name="Ju F."/>
            <person name="Liu L."/>
            <person name="Boyd J.A."/>
            <person name="Deng Y."/>
            <person name="Parks D.H."/>
            <person name="Jiang X."/>
            <person name="Yin X."/>
            <person name="Woodcroft B.J."/>
            <person name="Tyson G.W."/>
            <person name="Hugenholtz P."/>
            <person name="Polz M.F."/>
            <person name="Zhang T."/>
        </authorList>
    </citation>
    <scope>NUCLEOTIDE SEQUENCE</scope>
    <source>
        <strain evidence="1">HKST-UBA10</strain>
    </source>
</reference>
<evidence type="ECO:0000313" key="2">
    <source>
        <dbReference type="Proteomes" id="UP000782843"/>
    </source>
</evidence>
<comment type="caution">
    <text evidence="1">The sequence shown here is derived from an EMBL/GenBank/DDBJ whole genome shotgun (WGS) entry which is preliminary data.</text>
</comment>